<dbReference type="GO" id="GO:0005506">
    <property type="term" value="F:iron ion binding"/>
    <property type="evidence" value="ECO:0007669"/>
    <property type="project" value="InterPro"/>
</dbReference>
<dbReference type="GO" id="GO:0016491">
    <property type="term" value="F:oxidoreductase activity"/>
    <property type="evidence" value="ECO:0007669"/>
    <property type="project" value="InterPro"/>
</dbReference>
<keyword evidence="1" id="KW-0472">Membrane</keyword>
<protein>
    <submittedName>
        <fullName evidence="3">Fatty acid hydroxylase</fullName>
    </submittedName>
</protein>
<sequence length="241" mass="27088">MSRIKIMFGHAGVSLMALAAVVAFVAMLWGAPLWSWALVPLGVAAQMLNEYNLHRHVFHLAPPKRQWAFDLLYRAHYGHHDFPTNHGLFFVPVWVALPMLVGNFLLVWGIAALLGVEASIWIATAIVPLGGVLTFLGYEWFHMTAHLTVPKTAVERHVTRLHNQHHFRDFNKWFHVSPGGEIIDRAMGTDIDTESLKQQQRIAFIRTLGMQPDDPRLLAARARYAGKYGLSEAEVARAARG</sequence>
<dbReference type="Proteomes" id="UP001210770">
    <property type="component" value="Chromosome"/>
</dbReference>
<dbReference type="Pfam" id="PF04116">
    <property type="entry name" value="FA_hydroxylase"/>
    <property type="match status" value="1"/>
</dbReference>
<evidence type="ECO:0000313" key="3">
    <source>
        <dbReference type="EMBL" id="WCE68805.1"/>
    </source>
</evidence>
<dbReference type="RefSeq" id="WP_271687107.1">
    <property type="nucleotide sequence ID" value="NZ_CP116423.1"/>
</dbReference>
<keyword evidence="1" id="KW-1133">Transmembrane helix</keyword>
<evidence type="ECO:0000259" key="2">
    <source>
        <dbReference type="Pfam" id="PF04116"/>
    </source>
</evidence>
<organism evidence="3 4">
    <name type="scientific">Sulfitobacter faviae</name>
    <dbReference type="NCBI Taxonomy" id="1775881"/>
    <lineage>
        <taxon>Bacteria</taxon>
        <taxon>Pseudomonadati</taxon>
        <taxon>Pseudomonadota</taxon>
        <taxon>Alphaproteobacteria</taxon>
        <taxon>Rhodobacterales</taxon>
        <taxon>Roseobacteraceae</taxon>
        <taxon>Sulfitobacter</taxon>
    </lineage>
</organism>
<dbReference type="InterPro" id="IPR006694">
    <property type="entry name" value="Fatty_acid_hydroxylase"/>
</dbReference>
<dbReference type="AlphaFoldDB" id="A0AAX3LJS0"/>
<dbReference type="GO" id="GO:0008610">
    <property type="term" value="P:lipid biosynthetic process"/>
    <property type="evidence" value="ECO:0007669"/>
    <property type="project" value="InterPro"/>
</dbReference>
<feature type="domain" description="Fatty acid hydroxylase" evidence="2">
    <location>
        <begin position="41"/>
        <end position="189"/>
    </location>
</feature>
<gene>
    <name evidence="3" type="ORF">PL336_08215</name>
</gene>
<reference evidence="3" key="1">
    <citation type="submission" date="2023-01" db="EMBL/GenBank/DDBJ databases">
        <title>Comparative genomic analysis of cold water coral derived Sulfitobacter faviae: insights into their metabolism and habitat adaptation.</title>
        <authorList>
            <person name="Guo Y."/>
            <person name="Lin S."/>
            <person name="Huang Z."/>
            <person name="Tang K."/>
            <person name="Wang X."/>
        </authorList>
    </citation>
    <scope>NUCLEOTIDE SEQUENCE</scope>
    <source>
        <strain evidence="3">SCSIO W_1865</strain>
    </source>
</reference>
<evidence type="ECO:0000256" key="1">
    <source>
        <dbReference type="SAM" id="Phobius"/>
    </source>
</evidence>
<feature type="transmembrane region" description="Helical" evidence="1">
    <location>
        <begin position="120"/>
        <end position="141"/>
    </location>
</feature>
<name>A0AAX3LJS0_9RHOB</name>
<keyword evidence="1" id="KW-0812">Transmembrane</keyword>
<accession>A0AAX3LJS0</accession>
<proteinExistence type="predicted"/>
<feature type="transmembrane region" description="Helical" evidence="1">
    <location>
        <begin position="88"/>
        <end position="114"/>
    </location>
</feature>
<evidence type="ECO:0000313" key="4">
    <source>
        <dbReference type="Proteomes" id="UP001210770"/>
    </source>
</evidence>
<feature type="transmembrane region" description="Helical" evidence="1">
    <location>
        <begin position="7"/>
        <end position="27"/>
    </location>
</feature>
<dbReference type="EMBL" id="CP116423">
    <property type="protein sequence ID" value="WCE68805.1"/>
    <property type="molecule type" value="Genomic_DNA"/>
</dbReference>